<gene>
    <name evidence="7" type="ORF">H8Z77_02085</name>
</gene>
<dbReference type="EMBL" id="JACOQK010000001">
    <property type="protein sequence ID" value="MBC5786810.1"/>
    <property type="molecule type" value="Genomic_DNA"/>
</dbReference>
<feature type="region of interest" description="Disordered" evidence="4">
    <location>
        <begin position="1465"/>
        <end position="1489"/>
    </location>
</feature>
<dbReference type="Gene3D" id="1.20.1270.90">
    <property type="entry name" value="AF1782-like"/>
    <property type="match status" value="3"/>
</dbReference>
<name>A0ABR7INV3_9CLOT</name>
<feature type="domain" description="F5/8 type C" evidence="6">
    <location>
        <begin position="1250"/>
        <end position="1432"/>
    </location>
</feature>
<feature type="transmembrane region" description="Helical" evidence="5">
    <location>
        <begin position="1956"/>
        <end position="1975"/>
    </location>
</feature>
<keyword evidence="5" id="KW-0812">Transmembrane</keyword>
<evidence type="ECO:0000256" key="4">
    <source>
        <dbReference type="SAM" id="MobiDB-lite"/>
    </source>
</evidence>
<dbReference type="Pfam" id="PF00754">
    <property type="entry name" value="F5_F8_type_C"/>
    <property type="match status" value="2"/>
</dbReference>
<proteinExistence type="predicted"/>
<evidence type="ECO:0000256" key="3">
    <source>
        <dbReference type="ARBA" id="ARBA00023295"/>
    </source>
</evidence>
<feature type="compositionally biased region" description="Polar residues" evidence="4">
    <location>
        <begin position="1935"/>
        <end position="1948"/>
    </location>
</feature>
<keyword evidence="7" id="KW-0378">Hydrolase</keyword>
<dbReference type="SUPFAM" id="SSF48208">
    <property type="entry name" value="Six-hairpin glycosidases"/>
    <property type="match status" value="1"/>
</dbReference>
<dbReference type="Pfam" id="PF07554">
    <property type="entry name" value="FIVAR"/>
    <property type="match status" value="3"/>
</dbReference>
<accession>A0ABR7INV3</accession>
<dbReference type="GO" id="GO:0016787">
    <property type="term" value="F:hydrolase activity"/>
    <property type="evidence" value="ECO:0007669"/>
    <property type="project" value="UniProtKB-KW"/>
</dbReference>
<evidence type="ECO:0000313" key="7">
    <source>
        <dbReference type="EMBL" id="MBC5786810.1"/>
    </source>
</evidence>
<dbReference type="PANTHER" id="PTHR33307:SF6">
    <property type="entry name" value="ALPHA-RHAMNOSIDASE (EUROFUNG)-RELATED"/>
    <property type="match status" value="1"/>
</dbReference>
<comment type="caution">
    <text evidence="7">The sequence shown here is derived from an EMBL/GenBank/DDBJ whole genome shotgun (WGS) entry which is preliminary data.</text>
</comment>
<sequence length="1979" mass="216625">MGKTKRFLSIVLTLAMVLGIMVQPGLFPAAAESTNSHESPYIQSDNWIWSSDTITKNSVSYFRRSVDLKEMPTSIDIKTSAHNYLKFYFNGNLLSGLCSPATSTIPDNKNYLHYTLTGDELNQLLDQANPTQVAFASMVQYLGDGGMNYINGVPGFWADITVTYGDNSTETIVTDSSWDALAETPFKGNTPSQQSRRMTAQLDYDAQKMPDPLAFARYDYDTTSYTAGSWVDAIPAKTEASTWKMREQQIPEGTVHEMITPTPVGVQEPGVQVFDVGKIVSGFPRIKTSAPAGTRICMRYSEDLTADGRVKHNVANEGSENYCDYYTFSGNGVEEFCPDFTYKAFRYVEVVGLPEMIDPSEFQVEWASSGIENTSTFSSSDDMANKIYQMCINTQYNNTQNMPVDCPHREQSQYLGDAQMQYDLFSYAFASDYSDFLYKTLLDFSGAQHENGQFPFITPTTVENFSNQIPEYDMRYPDLLYQYYYYTGKTDALEEFYEVAEKAAAHWEEYIDGTGLMTKPPLWSISDWPSSIVDDSGKYQTTMNLHMYDVFDKMSLISEVLGKDAEAASYRQKAEDISAAITANLIDPETGIYMDSYGSEKRNPGVTAFAIFLGQAPESLRTQQLDYIAKTELESTSVLPSKVILTKPVLHVLLQGNDSHKEAAYEIMTRTTGLEWGRMVADGYQTCWEGFETINSHSHAWTAYPAKMFLAYLAGITYNDVNYTGVQVKPYLPADLSYVEGSLETPAGETIAVRLDKNQDNSKSLNVNTQVAARIGVPRFDMENTTVSLDGTVLFEDGAATNTVEGITYVGNDAQYIYFDVVAGNYTFDSAVKPAGTEESYTLTVNSNEGGKLLVNGKEITTPYTQTIANGEEVSIEAIANDGMVFDGFSGTYASFENAMTFTMGANATIDASFSEKTDKTYRIVTIDAPKDSGLYVQTGDKTIELPAKIPVVEGEPVTLTAGEQEDSRCRFIAWSGDLFSSKREITLDGKENVNLTVIPEYIGEENLAYNKPVTANNSYSEGQSWDPTNLTDGYTTVGPNGQLGFTSQAYTNQDITETPHELVIDLGRDRNFDTLVLYPRTDQKGDNGETLCFPESYQVSVCEDGSTEYKECKQVTDGDNPMGQPVTLDLGTQHGRYIKITTTKLGSPVTEGGNLKYRVQLTELELYNNDQSTSEFVLNIEAEGGDGSVKVNGTVEKLPLNRTYPKGSNVVIEPVAGTDYRAEGFSGDLTTGPEPVYVAMNRDYSLIANFKSTIAAKSDNLALGKTVTAANSDGAGAQWGPDKLTDGLQTSTGSSAVDGVKGYTSKNYASADVSNEDLWIEIDLGKDTDFHQIMLYPRTDVAGANGGTESPNFPVDYRIEYKMDGDNIYRTIGDFKDVENPQGQPAVLDFGIQNGRYIRIIPTKLGSPAIDDVGGARPYRFQLCEVEVYAVPAAPDNMATSAEITVKDFAANAGAWSISNLTDGKLRSEGRGSEGGIKGFTSAARPNGQNDISADPFWMNFTFDSPQDINQFVMYPRSDVDANEKNSGDSANFPVDFDLQAKNEQTGEFETIFTIKDCPNPGMAPYEINFDTVHTTTLRLVVYKLGMPSFDEISKAHYVQLAETRVSYVTTESINIGDIKVDMVDAPDIITTNTDSVQLNANVTPSDLANNNIRWSIEDENGFVSDIADLIGTDTNTPILVPRSAGSAYVVARFTNGLPVMDRIPITIVEPINANKDILNKVIAYAEQQKASDEFNNVIADVQKSFNAALDAAKLVAKDEMATQETVDAAWKALMTEIHKLGFVKGDITSLEALVALAEGYDMNDFVEAGQAEFLEALKAAQDLLADKDNAMQAEIETAETNLLNAMLNLRYKADKSILEKVIAEANGKDANAYTAESYAVLQAAVAEANAVMANENATQEEVDAAVTSVQEAMKGLVAVEKPSTETPDDNKADSTQTGQESTTTKANAAKTGDVAPIAGVMALVLAGAAVVTLKKKK</sequence>
<dbReference type="Proteomes" id="UP000649151">
    <property type="component" value="Unassembled WGS sequence"/>
</dbReference>
<dbReference type="InterPro" id="IPR012341">
    <property type="entry name" value="6hp_glycosidase-like_sf"/>
</dbReference>
<feature type="domain" description="F5/8 type C" evidence="6">
    <location>
        <begin position="997"/>
        <end position="1170"/>
    </location>
</feature>
<dbReference type="InterPro" id="IPR008928">
    <property type="entry name" value="6-hairpin_glycosidase_sf"/>
</dbReference>
<keyword evidence="5" id="KW-1133">Transmembrane helix</keyword>
<keyword evidence="5" id="KW-0472">Membrane</keyword>
<evidence type="ECO:0000256" key="2">
    <source>
        <dbReference type="ARBA" id="ARBA00012652"/>
    </source>
</evidence>
<dbReference type="EC" id="3.2.1.40" evidence="2"/>
<evidence type="ECO:0000256" key="5">
    <source>
        <dbReference type="SAM" id="Phobius"/>
    </source>
</evidence>
<dbReference type="Pfam" id="PF17389">
    <property type="entry name" value="Bac_rhamnosid6H"/>
    <property type="match status" value="1"/>
</dbReference>
<comment type="catalytic activity">
    <reaction evidence="1">
        <text>Hydrolysis of terminal non-reducing alpha-L-rhamnose residues in alpha-L-rhamnosides.</text>
        <dbReference type="EC" id="3.2.1.40"/>
    </reaction>
</comment>
<dbReference type="InterPro" id="IPR016007">
    <property type="entry name" value="Alpha_rhamnosid"/>
</dbReference>
<evidence type="ECO:0000313" key="8">
    <source>
        <dbReference type="Proteomes" id="UP000649151"/>
    </source>
</evidence>
<protein>
    <recommendedName>
        <fullName evidence="2">alpha-L-rhamnosidase</fullName>
        <ecNumber evidence="2">3.2.1.40</ecNumber>
    </recommendedName>
</protein>
<reference evidence="7 8" key="1">
    <citation type="submission" date="2020-08" db="EMBL/GenBank/DDBJ databases">
        <title>Genome public.</title>
        <authorList>
            <person name="Liu C."/>
            <person name="Sun Q."/>
        </authorList>
    </citation>
    <scope>NUCLEOTIDE SEQUENCE [LARGE SCALE GENOMIC DNA]</scope>
    <source>
        <strain evidence="7 8">NSJ-27</strain>
    </source>
</reference>
<dbReference type="Gene3D" id="2.60.420.10">
    <property type="entry name" value="Maltose phosphorylase, domain 3"/>
    <property type="match status" value="1"/>
</dbReference>
<dbReference type="Gene3D" id="1.50.10.10">
    <property type="match status" value="1"/>
</dbReference>
<dbReference type="InterPro" id="IPR008902">
    <property type="entry name" value="Rhamnosid_concanavalin"/>
</dbReference>
<evidence type="ECO:0000259" key="6">
    <source>
        <dbReference type="PROSITE" id="PS50022"/>
    </source>
</evidence>
<dbReference type="InterPro" id="IPR035396">
    <property type="entry name" value="Bac_rhamnosid6H"/>
</dbReference>
<dbReference type="PROSITE" id="PS50022">
    <property type="entry name" value="FA58C_3"/>
    <property type="match status" value="2"/>
</dbReference>
<dbReference type="InterPro" id="IPR044060">
    <property type="entry name" value="Bacterial_rp_domain"/>
</dbReference>
<feature type="region of interest" description="Disordered" evidence="4">
    <location>
        <begin position="1920"/>
        <end position="1949"/>
    </location>
</feature>
<organism evidence="7 8">
    <name type="scientific">Clostridium facile</name>
    <dbReference type="NCBI Taxonomy" id="2763035"/>
    <lineage>
        <taxon>Bacteria</taxon>
        <taxon>Bacillati</taxon>
        <taxon>Bacillota</taxon>
        <taxon>Clostridia</taxon>
        <taxon>Eubacteriales</taxon>
        <taxon>Clostridiaceae</taxon>
        <taxon>Clostridium</taxon>
    </lineage>
</organism>
<dbReference type="RefSeq" id="WP_186996025.1">
    <property type="nucleotide sequence ID" value="NZ_JACOQK010000001.1"/>
</dbReference>
<keyword evidence="8" id="KW-1185">Reference proteome</keyword>
<dbReference type="Pfam" id="PF05592">
    <property type="entry name" value="Bac_rhamnosid"/>
    <property type="match status" value="1"/>
</dbReference>
<dbReference type="Pfam" id="PF18998">
    <property type="entry name" value="Flg_new_2"/>
    <property type="match status" value="1"/>
</dbReference>
<evidence type="ECO:0000256" key="1">
    <source>
        <dbReference type="ARBA" id="ARBA00001445"/>
    </source>
</evidence>
<keyword evidence="3" id="KW-0326">Glycosidase</keyword>
<dbReference type="InterPro" id="IPR000421">
    <property type="entry name" value="FA58C"/>
</dbReference>
<dbReference type="PANTHER" id="PTHR33307">
    <property type="entry name" value="ALPHA-RHAMNOSIDASE (EUROFUNG)"/>
    <property type="match status" value="1"/>
</dbReference>
<dbReference type="InterPro" id="IPR008979">
    <property type="entry name" value="Galactose-bd-like_sf"/>
</dbReference>
<dbReference type="SUPFAM" id="SSF49785">
    <property type="entry name" value="Galactose-binding domain-like"/>
    <property type="match status" value="2"/>
</dbReference>
<dbReference type="Gene3D" id="2.60.120.260">
    <property type="entry name" value="Galactose-binding domain-like"/>
    <property type="match status" value="5"/>
</dbReference>